<dbReference type="EMBL" id="SJJZ01000007">
    <property type="protein sequence ID" value="TCC01300.1"/>
    <property type="molecule type" value="Genomic_DNA"/>
</dbReference>
<feature type="transmembrane region" description="Helical" evidence="1">
    <location>
        <begin position="32"/>
        <end position="51"/>
    </location>
</feature>
<evidence type="ECO:0000256" key="1">
    <source>
        <dbReference type="SAM" id="Phobius"/>
    </source>
</evidence>
<organism evidence="2 3">
    <name type="scientific">Kribbella soli</name>
    <dbReference type="NCBI Taxonomy" id="1124743"/>
    <lineage>
        <taxon>Bacteria</taxon>
        <taxon>Bacillati</taxon>
        <taxon>Actinomycetota</taxon>
        <taxon>Actinomycetes</taxon>
        <taxon>Propionibacteriales</taxon>
        <taxon>Kribbellaceae</taxon>
        <taxon>Kribbella</taxon>
    </lineage>
</organism>
<feature type="transmembrane region" description="Helical" evidence="1">
    <location>
        <begin position="238"/>
        <end position="259"/>
    </location>
</feature>
<reference evidence="2 3" key="1">
    <citation type="submission" date="2019-02" db="EMBL/GenBank/DDBJ databases">
        <title>Kribbella capetownensis sp. nov. and Kribbella speibonae sp. nov., isolated from soil.</title>
        <authorList>
            <person name="Curtis S.M."/>
            <person name="Norton I."/>
            <person name="Everest G.J."/>
            <person name="Meyers P.R."/>
        </authorList>
    </citation>
    <scope>NUCLEOTIDE SEQUENCE [LARGE SCALE GENOMIC DNA]</scope>
    <source>
        <strain evidence="2 3">KCTC 29219</strain>
    </source>
</reference>
<feature type="transmembrane region" description="Helical" evidence="1">
    <location>
        <begin position="115"/>
        <end position="142"/>
    </location>
</feature>
<gene>
    <name evidence="2" type="ORF">E0H45_41980</name>
</gene>
<evidence type="ECO:0000313" key="2">
    <source>
        <dbReference type="EMBL" id="TCC01300.1"/>
    </source>
</evidence>
<keyword evidence="3" id="KW-1185">Reference proteome</keyword>
<feature type="transmembrane region" description="Helical" evidence="1">
    <location>
        <begin position="71"/>
        <end position="94"/>
    </location>
</feature>
<name>A0A4R0GYS2_9ACTN</name>
<feature type="transmembrane region" description="Helical" evidence="1">
    <location>
        <begin position="162"/>
        <end position="183"/>
    </location>
</feature>
<proteinExistence type="predicted"/>
<dbReference type="OrthoDB" id="5188656at2"/>
<dbReference type="Proteomes" id="UP000292346">
    <property type="component" value="Unassembled WGS sequence"/>
</dbReference>
<keyword evidence="1" id="KW-0812">Transmembrane</keyword>
<protein>
    <submittedName>
        <fullName evidence="2">ABC transporter permease</fullName>
    </submittedName>
</protein>
<accession>A0A4R0GYS2</accession>
<sequence>MSAAVITPRIIGGLPNAVRSEWTKLWTVRSSWLNLAAGVLLSTLLGMQYGWGLAYDNSHLGPGEVAEKQPIGHFGASVILIVQVVIAAFALLTVTSEYATGSIRSTLQWTPVRRYVVLAKAAVLAPVLFGYGVVVAALASVAGGLTAGSWADWEAAGFVTDLLSVGFYATAAGLFSAGIAWAVRSTAGTLTVAFLLLLVVPLMMGQSSLRALVWTSALLPGGAGQNYLTGATDPLSPVLSAVVLIAWAVGGLALGAGVLKRRDA</sequence>
<dbReference type="RefSeq" id="WP_131348415.1">
    <property type="nucleotide sequence ID" value="NZ_SJJZ01000007.1"/>
</dbReference>
<dbReference type="AlphaFoldDB" id="A0A4R0GYS2"/>
<keyword evidence="1" id="KW-1133">Transmembrane helix</keyword>
<keyword evidence="1" id="KW-0472">Membrane</keyword>
<feature type="transmembrane region" description="Helical" evidence="1">
    <location>
        <begin position="190"/>
        <end position="209"/>
    </location>
</feature>
<evidence type="ECO:0000313" key="3">
    <source>
        <dbReference type="Proteomes" id="UP000292346"/>
    </source>
</evidence>
<comment type="caution">
    <text evidence="2">The sequence shown here is derived from an EMBL/GenBank/DDBJ whole genome shotgun (WGS) entry which is preliminary data.</text>
</comment>